<dbReference type="PANTHER" id="PTHR43431:SF7">
    <property type="entry name" value="OXIDOREDUCTASE, SHORT CHAIN DEHYDROGENASE_REDUCTASE FAMILY (AFU_ORTHOLOGUE AFUA_5G14000)"/>
    <property type="match status" value="1"/>
</dbReference>
<comment type="caution">
    <text evidence="1">The sequence shown here is derived from an EMBL/GenBank/DDBJ whole genome shotgun (WGS) entry which is preliminary data.</text>
</comment>
<reference evidence="1 2" key="1">
    <citation type="submission" date="2019-10" db="EMBL/GenBank/DDBJ databases">
        <title>Muricauda olearia CL-SS4 JCM15563 genome.</title>
        <authorList>
            <person name="Liu L."/>
        </authorList>
    </citation>
    <scope>NUCLEOTIDE SEQUENCE [LARGE SCALE GENOMIC DNA]</scope>
    <source>
        <strain evidence="1 2">CL-SS4</strain>
    </source>
</reference>
<dbReference type="EMBL" id="WELG01000001">
    <property type="protein sequence ID" value="KAB7530270.1"/>
    <property type="molecule type" value="Genomic_DNA"/>
</dbReference>
<dbReference type="OrthoDB" id="597477at2"/>
<dbReference type="SUPFAM" id="SSF51735">
    <property type="entry name" value="NAD(P)-binding Rossmann-fold domains"/>
    <property type="match status" value="1"/>
</dbReference>
<proteinExistence type="predicted"/>
<name>A0A6I1E2Y3_9FLAO</name>
<dbReference type="InterPro" id="IPR002347">
    <property type="entry name" value="SDR_fam"/>
</dbReference>
<organism evidence="1 2">
    <name type="scientific">Flagellimonas olearia</name>
    <dbReference type="NCBI Taxonomy" id="552546"/>
    <lineage>
        <taxon>Bacteria</taxon>
        <taxon>Pseudomonadati</taxon>
        <taxon>Bacteroidota</taxon>
        <taxon>Flavobacteriia</taxon>
        <taxon>Flavobacteriales</taxon>
        <taxon>Flavobacteriaceae</taxon>
        <taxon>Flagellimonas</taxon>
    </lineage>
</organism>
<protein>
    <submittedName>
        <fullName evidence="1">SDR family NAD(P)-dependent oxidoreductase</fullName>
    </submittedName>
</protein>
<dbReference type="PANTHER" id="PTHR43431">
    <property type="entry name" value="OXIDOREDUCTASE, SHORT CHAIN DEHYDROGENASE/REDUCTASE FAMILY (AFU_ORTHOLOGUE AFUA_5G14000)"/>
    <property type="match status" value="1"/>
</dbReference>
<dbReference type="RefSeq" id="WP_152130202.1">
    <property type="nucleotide sequence ID" value="NZ_WELG01000001.1"/>
</dbReference>
<dbReference type="Gene3D" id="3.40.50.720">
    <property type="entry name" value="NAD(P)-binding Rossmann-like Domain"/>
    <property type="match status" value="1"/>
</dbReference>
<dbReference type="AlphaFoldDB" id="A0A6I1E2Y3"/>
<evidence type="ECO:0000313" key="2">
    <source>
        <dbReference type="Proteomes" id="UP000429785"/>
    </source>
</evidence>
<dbReference type="Pfam" id="PF00106">
    <property type="entry name" value="adh_short"/>
    <property type="match status" value="1"/>
</dbReference>
<evidence type="ECO:0000313" key="1">
    <source>
        <dbReference type="EMBL" id="KAB7530270.1"/>
    </source>
</evidence>
<dbReference type="InterPro" id="IPR036291">
    <property type="entry name" value="NAD(P)-bd_dom_sf"/>
</dbReference>
<gene>
    <name evidence="1" type="ORF">F8C76_01820</name>
</gene>
<dbReference type="Proteomes" id="UP000429785">
    <property type="component" value="Unassembled WGS sequence"/>
</dbReference>
<sequence>MDTKTILIIGAGPRVGLSTASKFFKEGFKILLISRDGSRLERMKKDISGNGQVVSVYEADVADSNTLLNTFKEIISAHGTIDAILYNVAHIVHNNILEESEEGLVHDYRVNVIGLLTASKFFSNSLQRTQGSILIIGGSIAVEPKPEYASLSMTSAALRSMMYCLADTLKDKNIYVALLMIHGSIDNGTRLHSPINIANMLWGLYRDRLVNEIMV</sequence>
<accession>A0A6I1E2Y3</accession>